<dbReference type="EMBL" id="CP036290">
    <property type="protein sequence ID" value="QDU83991.1"/>
    <property type="molecule type" value="Genomic_DNA"/>
</dbReference>
<dbReference type="Proteomes" id="UP000319342">
    <property type="component" value="Chromosome"/>
</dbReference>
<protein>
    <submittedName>
        <fullName evidence="2">Uncharacterized protein</fullName>
    </submittedName>
</protein>
<accession>A0A518CXN9</accession>
<keyword evidence="3" id="KW-1185">Reference proteome</keyword>
<dbReference type="AlphaFoldDB" id="A0A518CXN9"/>
<feature type="region of interest" description="Disordered" evidence="1">
    <location>
        <begin position="1"/>
        <end position="22"/>
    </location>
</feature>
<sequence>MKFTSGVGFNEGGNEFQVGDIDGASPDTSRVVLARQACSAVDQADRTSVFGLKITTPVNGSNWENGAPTVRVVFDCTDCNPAQGGGN</sequence>
<organism evidence="2 3">
    <name type="scientific">Rohdeia mirabilis</name>
    <dbReference type="NCBI Taxonomy" id="2528008"/>
    <lineage>
        <taxon>Bacteria</taxon>
        <taxon>Pseudomonadati</taxon>
        <taxon>Planctomycetota</taxon>
        <taxon>Planctomycetia</taxon>
        <taxon>Planctomycetia incertae sedis</taxon>
        <taxon>Rohdeia</taxon>
    </lineage>
</organism>
<evidence type="ECO:0000256" key="1">
    <source>
        <dbReference type="SAM" id="MobiDB-lite"/>
    </source>
</evidence>
<evidence type="ECO:0000313" key="3">
    <source>
        <dbReference type="Proteomes" id="UP000319342"/>
    </source>
</evidence>
<proteinExistence type="predicted"/>
<reference evidence="2 3" key="1">
    <citation type="submission" date="2019-02" db="EMBL/GenBank/DDBJ databases">
        <title>Deep-cultivation of Planctomycetes and their phenomic and genomic characterization uncovers novel biology.</title>
        <authorList>
            <person name="Wiegand S."/>
            <person name="Jogler M."/>
            <person name="Boedeker C."/>
            <person name="Pinto D."/>
            <person name="Vollmers J."/>
            <person name="Rivas-Marin E."/>
            <person name="Kohn T."/>
            <person name="Peeters S.H."/>
            <person name="Heuer A."/>
            <person name="Rast P."/>
            <person name="Oberbeckmann S."/>
            <person name="Bunk B."/>
            <person name="Jeske O."/>
            <person name="Meyerdierks A."/>
            <person name="Storesund J.E."/>
            <person name="Kallscheuer N."/>
            <person name="Luecker S."/>
            <person name="Lage O.M."/>
            <person name="Pohl T."/>
            <person name="Merkel B.J."/>
            <person name="Hornburger P."/>
            <person name="Mueller R.-W."/>
            <person name="Bruemmer F."/>
            <person name="Labrenz M."/>
            <person name="Spormann A.M."/>
            <person name="Op den Camp H."/>
            <person name="Overmann J."/>
            <person name="Amann R."/>
            <person name="Jetten M.S.M."/>
            <person name="Mascher T."/>
            <person name="Medema M.H."/>
            <person name="Devos D.P."/>
            <person name="Kaster A.-K."/>
            <person name="Ovreas L."/>
            <person name="Rohde M."/>
            <person name="Galperin M.Y."/>
            <person name="Jogler C."/>
        </authorList>
    </citation>
    <scope>NUCLEOTIDE SEQUENCE [LARGE SCALE GENOMIC DNA]</scope>
    <source>
        <strain evidence="2 3">Pla163</strain>
    </source>
</reference>
<name>A0A518CXN9_9BACT</name>
<gene>
    <name evidence="2" type="ORF">Pla163_10920</name>
</gene>
<evidence type="ECO:0000313" key="2">
    <source>
        <dbReference type="EMBL" id="QDU83991.1"/>
    </source>
</evidence>